<dbReference type="GO" id="GO:0009143">
    <property type="term" value="P:nucleoside triphosphate catabolic process"/>
    <property type="evidence" value="ECO:0007669"/>
    <property type="project" value="InterPro"/>
</dbReference>
<dbReference type="KEGG" id="stae:HNV11_07420"/>
<dbReference type="AlphaFoldDB" id="A0A6M5YG23"/>
<dbReference type="Proteomes" id="UP000502756">
    <property type="component" value="Chromosome"/>
</dbReference>
<dbReference type="Gene3D" id="1.10.287.1080">
    <property type="entry name" value="MazG-like"/>
    <property type="match status" value="1"/>
</dbReference>
<dbReference type="EMBL" id="CP053435">
    <property type="protein sequence ID" value="QJW92251.1"/>
    <property type="molecule type" value="Genomic_DNA"/>
</dbReference>
<dbReference type="PANTHER" id="PTHR46523">
    <property type="entry name" value="DCTP PYROPHOSPHATASE 1"/>
    <property type="match status" value="1"/>
</dbReference>
<evidence type="ECO:0000313" key="1">
    <source>
        <dbReference type="EMBL" id="QJW92251.1"/>
    </source>
</evidence>
<gene>
    <name evidence="1" type="ORF">HNV11_07420</name>
</gene>
<dbReference type="InterPro" id="IPR025984">
    <property type="entry name" value="DCTPP"/>
</dbReference>
<accession>A0A6M5YG23</accession>
<evidence type="ECO:0000313" key="2">
    <source>
        <dbReference type="Proteomes" id="UP000502756"/>
    </source>
</evidence>
<keyword evidence="2" id="KW-1185">Reference proteome</keyword>
<dbReference type="PIRSF" id="PIRSF029826">
    <property type="entry name" value="UCP029826_pph"/>
    <property type="match status" value="1"/>
</dbReference>
<protein>
    <recommendedName>
        <fullName evidence="3">Nucleotide pyrophosphohydrolase</fullName>
    </recommendedName>
</protein>
<proteinExistence type="predicted"/>
<sequence length="75" mass="8526">MEAAELNELFLWKSANQVDVQKLSHELADIMAYCLLLAHNHSVDLEQALRAKLEINKAKYPVDKAKGNAKKYTEL</sequence>
<organism evidence="1 2">
    <name type="scientific">Spirosoma taeanense</name>
    <dbReference type="NCBI Taxonomy" id="2735870"/>
    <lineage>
        <taxon>Bacteria</taxon>
        <taxon>Pseudomonadati</taxon>
        <taxon>Bacteroidota</taxon>
        <taxon>Cytophagia</taxon>
        <taxon>Cytophagales</taxon>
        <taxon>Cytophagaceae</taxon>
        <taxon>Spirosoma</taxon>
    </lineage>
</organism>
<reference evidence="1 2" key="1">
    <citation type="submission" date="2020-05" db="EMBL/GenBank/DDBJ databases">
        <title>Genome sequencing of Spirosoma sp. TS118.</title>
        <authorList>
            <person name="Lee J.-H."/>
            <person name="Jeong S."/>
            <person name="Zhao L."/>
            <person name="Jung J.-H."/>
            <person name="Kim M.-K."/>
            <person name="Lim S."/>
        </authorList>
    </citation>
    <scope>NUCLEOTIDE SEQUENCE [LARGE SCALE GENOMIC DNA]</scope>
    <source>
        <strain evidence="1 2">TS118</strain>
    </source>
</reference>
<dbReference type="Pfam" id="PF12643">
    <property type="entry name" value="MazG-like"/>
    <property type="match status" value="1"/>
</dbReference>
<name>A0A6M5YG23_9BACT</name>
<dbReference type="SUPFAM" id="SSF101386">
    <property type="entry name" value="all-alpha NTP pyrophosphatases"/>
    <property type="match status" value="1"/>
</dbReference>
<dbReference type="GO" id="GO:0047429">
    <property type="term" value="F:nucleoside triphosphate diphosphatase activity"/>
    <property type="evidence" value="ECO:0007669"/>
    <property type="project" value="InterPro"/>
</dbReference>
<evidence type="ECO:0008006" key="3">
    <source>
        <dbReference type="Google" id="ProtNLM"/>
    </source>
</evidence>
<dbReference type="InterPro" id="IPR052555">
    <property type="entry name" value="dCTP_Pyrophosphatase"/>
</dbReference>
<dbReference type="PANTHER" id="PTHR46523:SF1">
    <property type="entry name" value="DCTP PYROPHOSPHATASE 1"/>
    <property type="match status" value="1"/>
</dbReference>